<evidence type="ECO:0000259" key="2">
    <source>
        <dbReference type="PROSITE" id="PS51782"/>
    </source>
</evidence>
<keyword evidence="1" id="KW-0732">Signal</keyword>
<feature type="signal peptide" evidence="1">
    <location>
        <begin position="1"/>
        <end position="26"/>
    </location>
</feature>
<evidence type="ECO:0000313" key="4">
    <source>
        <dbReference type="Proteomes" id="UP001454036"/>
    </source>
</evidence>
<accession>A0AAV3S1S3</accession>
<dbReference type="InterPro" id="IPR036779">
    <property type="entry name" value="LysM_dom_sf"/>
</dbReference>
<protein>
    <recommendedName>
        <fullName evidence="2">LysM domain-containing protein</fullName>
    </recommendedName>
</protein>
<dbReference type="CDD" id="cd00118">
    <property type="entry name" value="LysM"/>
    <property type="match status" value="2"/>
</dbReference>
<name>A0AAV3S1S3_LITER</name>
<feature type="chain" id="PRO_5043842340" description="LysM domain-containing protein" evidence="1">
    <location>
        <begin position="27"/>
        <end position="356"/>
    </location>
</feature>
<dbReference type="PROSITE" id="PS51782">
    <property type="entry name" value="LYSM"/>
    <property type="match status" value="2"/>
</dbReference>
<comment type="caution">
    <text evidence="3">The sequence shown here is derived from an EMBL/GenBank/DDBJ whole genome shotgun (WGS) entry which is preliminary data.</text>
</comment>
<dbReference type="Pfam" id="PF01476">
    <property type="entry name" value="LysM"/>
    <property type="match status" value="2"/>
</dbReference>
<dbReference type="AlphaFoldDB" id="A0AAV3S1S3"/>
<keyword evidence="4" id="KW-1185">Reference proteome</keyword>
<dbReference type="SUPFAM" id="SSF54106">
    <property type="entry name" value="LysM domain"/>
    <property type="match status" value="2"/>
</dbReference>
<dbReference type="PANTHER" id="PTHR33734">
    <property type="entry name" value="LYSM DOMAIN-CONTAINING GPI-ANCHORED PROTEIN 2"/>
    <property type="match status" value="1"/>
</dbReference>
<feature type="domain" description="LysM" evidence="2">
    <location>
        <begin position="109"/>
        <end position="156"/>
    </location>
</feature>
<dbReference type="InterPro" id="IPR018392">
    <property type="entry name" value="LysM"/>
</dbReference>
<evidence type="ECO:0000256" key="1">
    <source>
        <dbReference type="SAM" id="SignalP"/>
    </source>
</evidence>
<reference evidence="3 4" key="1">
    <citation type="submission" date="2024-01" db="EMBL/GenBank/DDBJ databases">
        <title>The complete chloroplast genome sequence of Lithospermum erythrorhizon: insights into the phylogenetic relationship among Boraginaceae species and the maternal lineages of purple gromwells.</title>
        <authorList>
            <person name="Okada T."/>
            <person name="Watanabe K."/>
        </authorList>
    </citation>
    <scope>NUCLEOTIDE SEQUENCE [LARGE SCALE GENOMIC DNA]</scope>
</reference>
<dbReference type="Gene3D" id="3.10.350.10">
    <property type="entry name" value="LysM domain"/>
    <property type="match status" value="2"/>
</dbReference>
<feature type="domain" description="LysM" evidence="2">
    <location>
        <begin position="173"/>
        <end position="217"/>
    </location>
</feature>
<dbReference type="EMBL" id="BAABME010014123">
    <property type="protein sequence ID" value="GAA0186870.1"/>
    <property type="molecule type" value="Genomic_DNA"/>
</dbReference>
<proteinExistence type="predicted"/>
<dbReference type="Proteomes" id="UP001454036">
    <property type="component" value="Unassembled WGS sequence"/>
</dbReference>
<evidence type="ECO:0000313" key="3">
    <source>
        <dbReference type="EMBL" id="GAA0186870.1"/>
    </source>
</evidence>
<dbReference type="PANTHER" id="PTHR33734:SF11">
    <property type="entry name" value="LYSM DOMAIN-CONTAINING GPI-ANCHORED PROTEIN 2"/>
    <property type="match status" value="1"/>
</dbReference>
<gene>
    <name evidence="3" type="ORF">LIER_34158</name>
</gene>
<sequence length="356" mass="38438">MSTSLKKLCLICIITLLTFFTSTSSAQSFKCTSSLKKCDAIVDYIAHNATTLIAIKNLFNIKNLRTILGVNNLPLSTLPNQLVPAKHSIIKIPISCICTNGTGKSNKLPIYKVVHGDSLDHIATEVFSGLVTYQQIQEANNIGDPNLIKVGQKLWIPLPCSCDDVDGQKVVHYGHLVAANSTVEGIAEEYNTTQDVLLRVNGLVSPNDLKAGAILDVPLKVCTNPVTNNSLDYPLLVSSGTYLFTAANCVKCTCDAANNWILQCEPSQLNSSLWPSCPSIHCQNSGDLYLGNSTSYGCARTTCSYSGYTNQTILTTATLDSTCPTSDNSSSAVSLSVWRLNFLVIAVHSFFYVHLG</sequence>
<organism evidence="3 4">
    <name type="scientific">Lithospermum erythrorhizon</name>
    <name type="common">Purple gromwell</name>
    <name type="synonym">Lithospermum officinale var. erythrorhizon</name>
    <dbReference type="NCBI Taxonomy" id="34254"/>
    <lineage>
        <taxon>Eukaryota</taxon>
        <taxon>Viridiplantae</taxon>
        <taxon>Streptophyta</taxon>
        <taxon>Embryophyta</taxon>
        <taxon>Tracheophyta</taxon>
        <taxon>Spermatophyta</taxon>
        <taxon>Magnoliopsida</taxon>
        <taxon>eudicotyledons</taxon>
        <taxon>Gunneridae</taxon>
        <taxon>Pentapetalae</taxon>
        <taxon>asterids</taxon>
        <taxon>lamiids</taxon>
        <taxon>Boraginales</taxon>
        <taxon>Boraginaceae</taxon>
        <taxon>Boraginoideae</taxon>
        <taxon>Lithospermeae</taxon>
        <taxon>Lithospermum</taxon>
    </lineage>
</organism>
<dbReference type="SMART" id="SM00257">
    <property type="entry name" value="LysM"/>
    <property type="match status" value="2"/>
</dbReference>